<comment type="caution">
    <text evidence="1">The sequence shown here is derived from an EMBL/GenBank/DDBJ whole genome shotgun (WGS) entry which is preliminary data.</text>
</comment>
<sequence length="105" mass="11478">AGSEFCPAEKHSTGSCQTAAVEWEMATALLRCTGDHWIGQLTFGPGCGPGLPADRCLVEDFREPVAHRAEARACERQSSGCRHFCCSSVAICECSWRGEHLWEPH</sequence>
<reference evidence="1" key="1">
    <citation type="submission" date="2021-02" db="EMBL/GenBank/DDBJ databases">
        <authorList>
            <person name="Dougan E. K."/>
            <person name="Rhodes N."/>
            <person name="Thang M."/>
            <person name="Chan C."/>
        </authorList>
    </citation>
    <scope>NUCLEOTIDE SEQUENCE</scope>
</reference>
<proteinExistence type="predicted"/>
<dbReference type="Proteomes" id="UP000601435">
    <property type="component" value="Unassembled WGS sequence"/>
</dbReference>
<dbReference type="EMBL" id="CAJNJA010009222">
    <property type="protein sequence ID" value="CAE7244355.1"/>
    <property type="molecule type" value="Genomic_DNA"/>
</dbReference>
<protein>
    <submittedName>
        <fullName evidence="1">Uncharacterized protein</fullName>
    </submittedName>
</protein>
<dbReference type="AlphaFoldDB" id="A0A812LBA4"/>
<gene>
    <name evidence="1" type="ORF">SNEC2469_LOCUS4658</name>
</gene>
<keyword evidence="2" id="KW-1185">Reference proteome</keyword>
<feature type="non-terminal residue" evidence="1">
    <location>
        <position position="105"/>
    </location>
</feature>
<accession>A0A812LBA4</accession>
<evidence type="ECO:0000313" key="1">
    <source>
        <dbReference type="EMBL" id="CAE7244355.1"/>
    </source>
</evidence>
<evidence type="ECO:0000313" key="2">
    <source>
        <dbReference type="Proteomes" id="UP000601435"/>
    </source>
</evidence>
<organism evidence="1 2">
    <name type="scientific">Symbiodinium necroappetens</name>
    <dbReference type="NCBI Taxonomy" id="1628268"/>
    <lineage>
        <taxon>Eukaryota</taxon>
        <taxon>Sar</taxon>
        <taxon>Alveolata</taxon>
        <taxon>Dinophyceae</taxon>
        <taxon>Suessiales</taxon>
        <taxon>Symbiodiniaceae</taxon>
        <taxon>Symbiodinium</taxon>
    </lineage>
</organism>
<name>A0A812LBA4_9DINO</name>